<dbReference type="AlphaFoldDB" id="A0A5J4YHP4"/>
<keyword evidence="3" id="KW-1185">Reference proteome</keyword>
<reference evidence="3" key="1">
    <citation type="journal article" date="2019" name="Nat. Commun.">
        <title>Expansion of phycobilisome linker gene families in mesophilic red algae.</title>
        <authorList>
            <person name="Lee J."/>
            <person name="Kim D."/>
            <person name="Bhattacharya D."/>
            <person name="Yoon H.S."/>
        </authorList>
    </citation>
    <scope>NUCLEOTIDE SEQUENCE [LARGE SCALE GENOMIC DNA]</scope>
    <source>
        <strain evidence="3">CCMP 1328</strain>
    </source>
</reference>
<protein>
    <recommendedName>
        <fullName evidence="1">Retrotransposon gag domain-containing protein</fullName>
    </recommendedName>
</protein>
<dbReference type="Proteomes" id="UP000324585">
    <property type="component" value="Unassembled WGS sequence"/>
</dbReference>
<feature type="domain" description="Retrotransposon gag" evidence="1">
    <location>
        <begin position="98"/>
        <end position="175"/>
    </location>
</feature>
<gene>
    <name evidence="2" type="ORF">FVE85_4419</name>
</gene>
<organism evidence="2 3">
    <name type="scientific">Porphyridium purpureum</name>
    <name type="common">Red alga</name>
    <name type="synonym">Porphyridium cruentum</name>
    <dbReference type="NCBI Taxonomy" id="35688"/>
    <lineage>
        <taxon>Eukaryota</taxon>
        <taxon>Rhodophyta</taxon>
        <taxon>Bangiophyceae</taxon>
        <taxon>Porphyridiales</taxon>
        <taxon>Porphyridiaceae</taxon>
        <taxon>Porphyridium</taxon>
    </lineage>
</organism>
<dbReference type="EMBL" id="VRMN01000019">
    <property type="protein sequence ID" value="KAA8490788.1"/>
    <property type="molecule type" value="Genomic_DNA"/>
</dbReference>
<name>A0A5J4YHP4_PORPP</name>
<dbReference type="Pfam" id="PF03732">
    <property type="entry name" value="Retrotrans_gag"/>
    <property type="match status" value="1"/>
</dbReference>
<comment type="caution">
    <text evidence="2">The sequence shown here is derived from an EMBL/GenBank/DDBJ whole genome shotgun (WGS) entry which is preliminary data.</text>
</comment>
<dbReference type="InterPro" id="IPR005162">
    <property type="entry name" value="Retrotrans_gag_dom"/>
</dbReference>
<proteinExistence type="predicted"/>
<sequence length="178" mass="20094">MAIESARMREELVVQVQEERAALAAEMHRVRSGAYLRGDLGSQVKTAPMPAFLGERDALAVASWCDAANDRISTQLKEEYRLGGRQWDDEAELKCVRVAASFFHGAARLWWSVLDPKPTRFDQFLDAFKREFEPIASSQVARDRLAACTQRNRTVQEYANDFGNCLLRLPSVIDLESA</sequence>
<accession>A0A5J4YHP4</accession>
<evidence type="ECO:0000313" key="3">
    <source>
        <dbReference type="Proteomes" id="UP000324585"/>
    </source>
</evidence>
<evidence type="ECO:0000313" key="2">
    <source>
        <dbReference type="EMBL" id="KAA8490788.1"/>
    </source>
</evidence>
<evidence type="ECO:0000259" key="1">
    <source>
        <dbReference type="Pfam" id="PF03732"/>
    </source>
</evidence>